<sequence>MSLVMVNALHVSIAMITLHLMTSIALIYGSIMVVRQSLLPWIGFTISELIIVLASITVCNPMDQKKVAILLATGMFILFRLCQLVTVLSYYCQLNAEQGSSCISLEDQDATSTKAGYPQIPPPGKPSDV</sequence>
<evidence type="ECO:0000313" key="3">
    <source>
        <dbReference type="Proteomes" id="UP000027135"/>
    </source>
</evidence>
<protein>
    <recommendedName>
        <fullName evidence="4">Transmembrane protein</fullName>
    </recommendedName>
</protein>
<proteinExistence type="predicted"/>
<dbReference type="EMBL" id="KK853177">
    <property type="protein sequence ID" value="KDR10272.1"/>
    <property type="molecule type" value="Genomic_DNA"/>
</dbReference>
<organism evidence="2 3">
    <name type="scientific">Zootermopsis nevadensis</name>
    <name type="common">Dampwood termite</name>
    <dbReference type="NCBI Taxonomy" id="136037"/>
    <lineage>
        <taxon>Eukaryota</taxon>
        <taxon>Metazoa</taxon>
        <taxon>Ecdysozoa</taxon>
        <taxon>Arthropoda</taxon>
        <taxon>Hexapoda</taxon>
        <taxon>Insecta</taxon>
        <taxon>Pterygota</taxon>
        <taxon>Neoptera</taxon>
        <taxon>Polyneoptera</taxon>
        <taxon>Dictyoptera</taxon>
        <taxon>Blattodea</taxon>
        <taxon>Blattoidea</taxon>
        <taxon>Termitoidae</taxon>
        <taxon>Termopsidae</taxon>
        <taxon>Zootermopsis</taxon>
    </lineage>
</organism>
<dbReference type="InParanoid" id="A0A067QP96"/>
<dbReference type="AlphaFoldDB" id="A0A067QP96"/>
<feature type="transmembrane region" description="Helical" evidence="1">
    <location>
        <begin position="67"/>
        <end position="91"/>
    </location>
</feature>
<dbReference type="OrthoDB" id="8197395at2759"/>
<name>A0A067QP96_ZOONE</name>
<feature type="transmembrane region" description="Helical" evidence="1">
    <location>
        <begin position="12"/>
        <end position="32"/>
    </location>
</feature>
<dbReference type="Proteomes" id="UP000027135">
    <property type="component" value="Unassembled WGS sequence"/>
</dbReference>
<evidence type="ECO:0000313" key="2">
    <source>
        <dbReference type="EMBL" id="KDR10272.1"/>
    </source>
</evidence>
<gene>
    <name evidence="2" type="ORF">L798_15531</name>
</gene>
<keyword evidence="3" id="KW-1185">Reference proteome</keyword>
<reference evidence="2 3" key="1">
    <citation type="journal article" date="2014" name="Nat. Commun.">
        <title>Molecular traces of alternative social organization in a termite genome.</title>
        <authorList>
            <person name="Terrapon N."/>
            <person name="Li C."/>
            <person name="Robertson H.M."/>
            <person name="Ji L."/>
            <person name="Meng X."/>
            <person name="Booth W."/>
            <person name="Chen Z."/>
            <person name="Childers C.P."/>
            <person name="Glastad K.M."/>
            <person name="Gokhale K."/>
            <person name="Gowin J."/>
            <person name="Gronenberg W."/>
            <person name="Hermansen R.A."/>
            <person name="Hu H."/>
            <person name="Hunt B.G."/>
            <person name="Huylmans A.K."/>
            <person name="Khalil S.M."/>
            <person name="Mitchell R.D."/>
            <person name="Munoz-Torres M.C."/>
            <person name="Mustard J.A."/>
            <person name="Pan H."/>
            <person name="Reese J.T."/>
            <person name="Scharf M.E."/>
            <person name="Sun F."/>
            <person name="Vogel H."/>
            <person name="Xiao J."/>
            <person name="Yang W."/>
            <person name="Yang Z."/>
            <person name="Yang Z."/>
            <person name="Zhou J."/>
            <person name="Zhu J."/>
            <person name="Brent C.S."/>
            <person name="Elsik C.G."/>
            <person name="Goodisman M.A."/>
            <person name="Liberles D.A."/>
            <person name="Roe R.M."/>
            <person name="Vargo E.L."/>
            <person name="Vilcinskas A."/>
            <person name="Wang J."/>
            <person name="Bornberg-Bauer E."/>
            <person name="Korb J."/>
            <person name="Zhang G."/>
            <person name="Liebig J."/>
        </authorList>
    </citation>
    <scope>NUCLEOTIDE SEQUENCE [LARGE SCALE GENOMIC DNA]</scope>
    <source>
        <tissue evidence="2">Whole organism</tissue>
    </source>
</reference>
<accession>A0A067QP96</accession>
<evidence type="ECO:0000256" key="1">
    <source>
        <dbReference type="SAM" id="Phobius"/>
    </source>
</evidence>
<keyword evidence="1" id="KW-1133">Transmembrane helix</keyword>
<evidence type="ECO:0008006" key="4">
    <source>
        <dbReference type="Google" id="ProtNLM"/>
    </source>
</evidence>
<keyword evidence="1" id="KW-0812">Transmembrane</keyword>
<feature type="transmembrane region" description="Helical" evidence="1">
    <location>
        <begin position="38"/>
        <end position="60"/>
    </location>
</feature>
<keyword evidence="1" id="KW-0472">Membrane</keyword>